<evidence type="ECO:0008006" key="3">
    <source>
        <dbReference type="Google" id="ProtNLM"/>
    </source>
</evidence>
<organism evidence="1 2">
    <name type="scientific">Salinivirga cyanobacteriivorans</name>
    <dbReference type="NCBI Taxonomy" id="1307839"/>
    <lineage>
        <taxon>Bacteria</taxon>
        <taxon>Pseudomonadati</taxon>
        <taxon>Bacteroidota</taxon>
        <taxon>Bacteroidia</taxon>
        <taxon>Bacteroidales</taxon>
        <taxon>Salinivirgaceae</taxon>
        <taxon>Salinivirga</taxon>
    </lineage>
</organism>
<keyword evidence="2" id="KW-1185">Reference proteome</keyword>
<protein>
    <recommendedName>
        <fullName evidence="3">DUF5675 domain-containing protein</fullName>
    </recommendedName>
</protein>
<name>A0A0S2HV07_9BACT</name>
<dbReference type="AlphaFoldDB" id="A0A0S2HV07"/>
<sequence length="279" mass="31571">MDTLKNAYANGSSQVSYNYSTAILYHSSVQLGDADPIQIQVEFYPRNQEVKLNPGLYMQEPEDHIYQQDGDFTSLHFEGIGTGGHHVLHIDVDSENVELLKDYLFEDSIIEINIITTLISDNEVNTISSFNIDNGQVVGCFIERDGIPEEEQWQQGKLKRIPENEYEFIEDPCETGRSNCANEFRLITTPEKSGTRNGILIHLGTDYLDSEGCLLPVGTNYSSEEVDFDINGDLVTLTVYKSNGTSLETLTEINNYIEQKKQFAEQVGKTIKMYIDINR</sequence>
<accession>A0A0S2HV07</accession>
<dbReference type="EMBL" id="CP013118">
    <property type="protein sequence ID" value="ALO13880.1"/>
    <property type="molecule type" value="Genomic_DNA"/>
</dbReference>
<dbReference type="KEGG" id="blq:L21SP5_00200"/>
<evidence type="ECO:0000313" key="2">
    <source>
        <dbReference type="Proteomes" id="UP000064893"/>
    </source>
</evidence>
<dbReference type="Proteomes" id="UP000064893">
    <property type="component" value="Chromosome"/>
</dbReference>
<reference evidence="1 2" key="1">
    <citation type="submission" date="2015-11" db="EMBL/GenBank/DDBJ databases">
        <title>Description and complete genome sequence of a novel strain predominating in hypersaline microbial mats and representing a new family of the Bacteriodetes phylum.</title>
        <authorList>
            <person name="Spring S."/>
            <person name="Bunk B."/>
            <person name="Sproer C."/>
            <person name="Klenk H.-P."/>
        </authorList>
    </citation>
    <scope>NUCLEOTIDE SEQUENCE [LARGE SCALE GENOMIC DNA]</scope>
    <source>
        <strain evidence="1 2">L21-Spi-D4</strain>
    </source>
</reference>
<evidence type="ECO:0000313" key="1">
    <source>
        <dbReference type="EMBL" id="ALO13880.1"/>
    </source>
</evidence>
<gene>
    <name evidence="1" type="ORF">L21SP5_00200</name>
</gene>
<proteinExistence type="predicted"/>